<evidence type="ECO:0000256" key="3">
    <source>
        <dbReference type="PROSITE-ProRule" id="PRU00169"/>
    </source>
</evidence>
<dbReference type="PANTHER" id="PTHR45138">
    <property type="entry name" value="REGULATORY COMPONENTS OF SENSORY TRANSDUCTION SYSTEM"/>
    <property type="match status" value="1"/>
</dbReference>
<dbReference type="SUPFAM" id="SSF55073">
    <property type="entry name" value="Nucleotide cyclase"/>
    <property type="match status" value="1"/>
</dbReference>
<proteinExistence type="predicted"/>
<comment type="caution">
    <text evidence="6">The sequence shown here is derived from an EMBL/GenBank/DDBJ whole genome shotgun (WGS) entry which is preliminary data.</text>
</comment>
<dbReference type="SMART" id="SM00448">
    <property type="entry name" value="REC"/>
    <property type="match status" value="1"/>
</dbReference>
<dbReference type="FunFam" id="3.30.70.270:FF:000001">
    <property type="entry name" value="Diguanylate cyclase domain protein"/>
    <property type="match status" value="1"/>
</dbReference>
<evidence type="ECO:0000313" key="7">
    <source>
        <dbReference type="Proteomes" id="UP000306223"/>
    </source>
</evidence>
<dbReference type="PROSITE" id="PS50110">
    <property type="entry name" value="RESPONSE_REGULATORY"/>
    <property type="match status" value="2"/>
</dbReference>
<dbReference type="GO" id="GO:0043709">
    <property type="term" value="P:cell adhesion involved in single-species biofilm formation"/>
    <property type="evidence" value="ECO:0007669"/>
    <property type="project" value="TreeGrafter"/>
</dbReference>
<dbReference type="EC" id="2.7.7.65" evidence="1"/>
<gene>
    <name evidence="6" type="ORF">FA740_02420</name>
</gene>
<dbReference type="InterPro" id="IPR043128">
    <property type="entry name" value="Rev_trsase/Diguanyl_cyclase"/>
</dbReference>
<evidence type="ECO:0000256" key="2">
    <source>
        <dbReference type="ARBA" id="ARBA00034247"/>
    </source>
</evidence>
<protein>
    <recommendedName>
        <fullName evidence="1">diguanylate cyclase</fullName>
        <ecNumber evidence="1">2.7.7.65</ecNumber>
    </recommendedName>
</protein>
<dbReference type="OrthoDB" id="9812260at2"/>
<dbReference type="EMBL" id="SUNH01000004">
    <property type="protein sequence ID" value="TJZ87124.1"/>
    <property type="molecule type" value="Genomic_DNA"/>
</dbReference>
<dbReference type="Proteomes" id="UP000306223">
    <property type="component" value="Unassembled WGS sequence"/>
</dbReference>
<evidence type="ECO:0000259" key="5">
    <source>
        <dbReference type="PROSITE" id="PS50887"/>
    </source>
</evidence>
<dbReference type="RefSeq" id="WP_136855181.1">
    <property type="nucleotide sequence ID" value="NZ_SUNH01000004.1"/>
</dbReference>
<dbReference type="CDD" id="cd01949">
    <property type="entry name" value="GGDEF"/>
    <property type="match status" value="1"/>
</dbReference>
<comment type="caution">
    <text evidence="3">Lacks conserved residue(s) required for the propagation of feature annotation.</text>
</comment>
<evidence type="ECO:0000256" key="1">
    <source>
        <dbReference type="ARBA" id="ARBA00012528"/>
    </source>
</evidence>
<dbReference type="SUPFAM" id="SSF52172">
    <property type="entry name" value="CheY-like"/>
    <property type="match status" value="2"/>
</dbReference>
<dbReference type="Pfam" id="PF00990">
    <property type="entry name" value="GGDEF"/>
    <property type="match status" value="1"/>
</dbReference>
<dbReference type="SMART" id="SM00267">
    <property type="entry name" value="GGDEF"/>
    <property type="match status" value="1"/>
</dbReference>
<sequence>MTARIMVADGVSTARITLKVRLAAVRYDVVAVGSAAQLMSQLDAVIPDLIILGGGFPDGSALDVCTMLSSDRRLSEVPVLMLACSDQRLAALQAGATATLEPDVDDQMLMARIRNILRQSDASQETQMGMAEAQAGFDHGDRPLIVLIADNPARAQRWRQMLSERMACRFAIRDPDEALGAASAGRTADLYLIAADIRERGDGLRLLSELRSRPGSRDAGFVMAIGPDRADLTAIALDLGAGDVMPDSLATASAAQAAAMSLQMLLSRKSRSDQRRAEVQRHMLWAMTDPLTGLYNRRYALPKLAEIAREAAMTDRGFAVLAIDLDHFKAVNDSHGHTAGDAVLAEVAHRLRDAVGPEGLAARMGGEEFLAVVPDCTPTRAADLAETLRLAVQARPIALPGLSGGGTVGVTASVGMALVVPVQDVWPDQMARIALERADRALLAAKAGGRNRVVCAQPERAA</sequence>
<dbReference type="GO" id="GO:0052621">
    <property type="term" value="F:diguanylate cyclase activity"/>
    <property type="evidence" value="ECO:0007669"/>
    <property type="project" value="UniProtKB-EC"/>
</dbReference>
<keyword evidence="7" id="KW-1185">Reference proteome</keyword>
<dbReference type="GO" id="GO:0000160">
    <property type="term" value="P:phosphorelay signal transduction system"/>
    <property type="evidence" value="ECO:0007669"/>
    <property type="project" value="InterPro"/>
</dbReference>
<dbReference type="PROSITE" id="PS50887">
    <property type="entry name" value="GGDEF"/>
    <property type="match status" value="1"/>
</dbReference>
<evidence type="ECO:0000313" key="6">
    <source>
        <dbReference type="EMBL" id="TJZ87124.1"/>
    </source>
</evidence>
<organism evidence="6 7">
    <name type="scientific">Paracoccus hibiscisoli</name>
    <dbReference type="NCBI Taxonomy" id="2023261"/>
    <lineage>
        <taxon>Bacteria</taxon>
        <taxon>Pseudomonadati</taxon>
        <taxon>Pseudomonadota</taxon>
        <taxon>Alphaproteobacteria</taxon>
        <taxon>Rhodobacterales</taxon>
        <taxon>Paracoccaceae</taxon>
        <taxon>Paracoccus</taxon>
    </lineage>
</organism>
<dbReference type="Gene3D" id="3.30.70.270">
    <property type="match status" value="1"/>
</dbReference>
<dbReference type="NCBIfam" id="TIGR00254">
    <property type="entry name" value="GGDEF"/>
    <property type="match status" value="1"/>
</dbReference>
<dbReference type="PANTHER" id="PTHR45138:SF9">
    <property type="entry name" value="DIGUANYLATE CYCLASE DGCM-RELATED"/>
    <property type="match status" value="1"/>
</dbReference>
<dbReference type="GO" id="GO:0005886">
    <property type="term" value="C:plasma membrane"/>
    <property type="evidence" value="ECO:0007669"/>
    <property type="project" value="TreeGrafter"/>
</dbReference>
<dbReference type="AlphaFoldDB" id="A0A4U0RG94"/>
<dbReference type="InterPro" id="IPR000160">
    <property type="entry name" value="GGDEF_dom"/>
</dbReference>
<dbReference type="Gene3D" id="3.40.50.2300">
    <property type="match status" value="1"/>
</dbReference>
<feature type="domain" description="Response regulatory" evidence="4">
    <location>
        <begin position="4"/>
        <end position="117"/>
    </location>
</feature>
<dbReference type="InterPro" id="IPR050469">
    <property type="entry name" value="Diguanylate_Cyclase"/>
</dbReference>
<accession>A0A4U0RG94</accession>
<reference evidence="6 7" key="1">
    <citation type="submission" date="2019-04" db="EMBL/GenBank/DDBJ databases">
        <authorList>
            <person name="Li J."/>
        </authorList>
    </citation>
    <scope>NUCLEOTIDE SEQUENCE [LARGE SCALE GENOMIC DNA]</scope>
    <source>
        <strain evidence="6 7">CCTCC AB2016182</strain>
    </source>
</reference>
<dbReference type="InterPro" id="IPR011006">
    <property type="entry name" value="CheY-like_superfamily"/>
</dbReference>
<dbReference type="InterPro" id="IPR029787">
    <property type="entry name" value="Nucleotide_cyclase"/>
</dbReference>
<evidence type="ECO:0000259" key="4">
    <source>
        <dbReference type="PROSITE" id="PS50110"/>
    </source>
</evidence>
<name>A0A4U0RG94_9RHOB</name>
<feature type="domain" description="GGDEF" evidence="5">
    <location>
        <begin position="316"/>
        <end position="458"/>
    </location>
</feature>
<feature type="domain" description="Response regulatory" evidence="4">
    <location>
        <begin position="144"/>
        <end position="262"/>
    </location>
</feature>
<comment type="catalytic activity">
    <reaction evidence="2">
        <text>2 GTP = 3',3'-c-di-GMP + 2 diphosphate</text>
        <dbReference type="Rhea" id="RHEA:24898"/>
        <dbReference type="ChEBI" id="CHEBI:33019"/>
        <dbReference type="ChEBI" id="CHEBI:37565"/>
        <dbReference type="ChEBI" id="CHEBI:58805"/>
        <dbReference type="EC" id="2.7.7.65"/>
    </reaction>
</comment>
<dbReference type="GO" id="GO:1902201">
    <property type="term" value="P:negative regulation of bacterial-type flagellum-dependent cell motility"/>
    <property type="evidence" value="ECO:0007669"/>
    <property type="project" value="TreeGrafter"/>
</dbReference>
<dbReference type="InterPro" id="IPR001789">
    <property type="entry name" value="Sig_transdc_resp-reg_receiver"/>
</dbReference>